<organism evidence="1 2">
    <name type="scientific">Stegodyphus mimosarum</name>
    <name type="common">African social velvet spider</name>
    <dbReference type="NCBI Taxonomy" id="407821"/>
    <lineage>
        <taxon>Eukaryota</taxon>
        <taxon>Metazoa</taxon>
        <taxon>Ecdysozoa</taxon>
        <taxon>Arthropoda</taxon>
        <taxon>Chelicerata</taxon>
        <taxon>Arachnida</taxon>
        <taxon>Araneae</taxon>
        <taxon>Araneomorphae</taxon>
        <taxon>Entelegynae</taxon>
        <taxon>Eresoidea</taxon>
        <taxon>Eresidae</taxon>
        <taxon>Stegodyphus</taxon>
    </lineage>
</organism>
<proteinExistence type="predicted"/>
<dbReference type="Proteomes" id="UP000054359">
    <property type="component" value="Unassembled WGS sequence"/>
</dbReference>
<dbReference type="AlphaFoldDB" id="A0A087U857"/>
<dbReference type="EMBL" id="KK118653">
    <property type="protein sequence ID" value="KFM73546.1"/>
    <property type="molecule type" value="Genomic_DNA"/>
</dbReference>
<name>A0A087U857_STEMI</name>
<sequence>MSGTRTWVSLLRVEFFTTSPKELHCTRFKNSNSFKFASVELFSRSLHCYFRIP</sequence>
<protein>
    <submittedName>
        <fullName evidence="1">Uncharacterized protein</fullName>
    </submittedName>
</protein>
<evidence type="ECO:0000313" key="1">
    <source>
        <dbReference type="EMBL" id="KFM73546.1"/>
    </source>
</evidence>
<keyword evidence="2" id="KW-1185">Reference proteome</keyword>
<accession>A0A087U857</accession>
<evidence type="ECO:0000313" key="2">
    <source>
        <dbReference type="Proteomes" id="UP000054359"/>
    </source>
</evidence>
<reference evidence="1 2" key="1">
    <citation type="submission" date="2013-11" db="EMBL/GenBank/DDBJ databases">
        <title>Genome sequencing of Stegodyphus mimosarum.</title>
        <authorList>
            <person name="Bechsgaard J."/>
        </authorList>
    </citation>
    <scope>NUCLEOTIDE SEQUENCE [LARGE SCALE GENOMIC DNA]</scope>
</reference>
<gene>
    <name evidence="1" type="ORF">X975_06848</name>
</gene>
<feature type="non-terminal residue" evidence="1">
    <location>
        <position position="53"/>
    </location>
</feature>